<dbReference type="Proteomes" id="UP001158049">
    <property type="component" value="Unassembled WGS sequence"/>
</dbReference>
<accession>A0ABY1QET3</accession>
<organism evidence="1 2">
    <name type="scientific">Noviherbaspirillum suwonense</name>
    <dbReference type="NCBI Taxonomy" id="1224511"/>
    <lineage>
        <taxon>Bacteria</taxon>
        <taxon>Pseudomonadati</taxon>
        <taxon>Pseudomonadota</taxon>
        <taxon>Betaproteobacteria</taxon>
        <taxon>Burkholderiales</taxon>
        <taxon>Oxalobacteraceae</taxon>
        <taxon>Noviherbaspirillum</taxon>
    </lineage>
</organism>
<proteinExistence type="predicted"/>
<keyword evidence="2" id="KW-1185">Reference proteome</keyword>
<evidence type="ECO:0000313" key="1">
    <source>
        <dbReference type="EMBL" id="SMP68847.1"/>
    </source>
</evidence>
<comment type="caution">
    <text evidence="1">The sequence shown here is derived from an EMBL/GenBank/DDBJ whole genome shotgun (WGS) entry which is preliminary data.</text>
</comment>
<name>A0ABY1QET3_9BURK</name>
<dbReference type="EMBL" id="FXUL01000014">
    <property type="protein sequence ID" value="SMP68847.1"/>
    <property type="molecule type" value="Genomic_DNA"/>
</dbReference>
<evidence type="ECO:0000313" key="2">
    <source>
        <dbReference type="Proteomes" id="UP001158049"/>
    </source>
</evidence>
<sequence length="44" mass="5027">MEFRKSNGVTASQDTMVTYGGDYFHSWYKAPEARCVYTVESNQA</sequence>
<gene>
    <name evidence="1" type="ORF">SAMN06295970_11478</name>
</gene>
<protein>
    <submittedName>
        <fullName evidence="1">Uncharacterized protein</fullName>
    </submittedName>
</protein>
<reference evidence="1 2" key="1">
    <citation type="submission" date="2017-05" db="EMBL/GenBank/DDBJ databases">
        <authorList>
            <person name="Varghese N."/>
            <person name="Submissions S."/>
        </authorList>
    </citation>
    <scope>NUCLEOTIDE SEQUENCE [LARGE SCALE GENOMIC DNA]</scope>
    <source>
        <strain evidence="1 2">DSM 26001</strain>
    </source>
</reference>